<dbReference type="Pfam" id="PF13231">
    <property type="entry name" value="PMT_2"/>
    <property type="match status" value="1"/>
</dbReference>
<dbReference type="EMBL" id="PCXQ01000005">
    <property type="protein sequence ID" value="PJE50691.1"/>
    <property type="molecule type" value="Genomic_DNA"/>
</dbReference>
<reference evidence="6 7" key="1">
    <citation type="submission" date="2017-09" db="EMBL/GenBank/DDBJ databases">
        <title>Depth-based differentiation of microbial function through sediment-hosted aquifers and enrichment of novel symbionts in the deep terrestrial subsurface.</title>
        <authorList>
            <person name="Probst A.J."/>
            <person name="Ladd B."/>
            <person name="Jarett J.K."/>
            <person name="Geller-Mcgrath D.E."/>
            <person name="Sieber C.M."/>
            <person name="Emerson J.B."/>
            <person name="Anantharaman K."/>
            <person name="Thomas B.C."/>
            <person name="Malmstrom R."/>
            <person name="Stieglmeier M."/>
            <person name="Klingl A."/>
            <person name="Woyke T."/>
            <person name="Ryan C.M."/>
            <person name="Banfield J.F."/>
        </authorList>
    </citation>
    <scope>NUCLEOTIDE SEQUENCE [LARGE SCALE GENOMIC DNA]</scope>
    <source>
        <strain evidence="6">CG10_big_fil_rev_8_21_14_0_10_36_16</strain>
    </source>
</reference>
<evidence type="ECO:0000259" key="5">
    <source>
        <dbReference type="Pfam" id="PF13231"/>
    </source>
</evidence>
<feature type="repeat" description="TPR" evidence="3">
    <location>
        <begin position="428"/>
        <end position="461"/>
    </location>
</feature>
<keyword evidence="4" id="KW-1133">Transmembrane helix</keyword>
<dbReference type="InterPro" id="IPR052346">
    <property type="entry name" value="O-mannosyl-transferase_TMTC"/>
</dbReference>
<accession>A0A2J0Q713</accession>
<dbReference type="Gene3D" id="1.25.40.10">
    <property type="entry name" value="Tetratricopeptide repeat domain"/>
    <property type="match status" value="2"/>
</dbReference>
<feature type="transmembrane region" description="Helical" evidence="4">
    <location>
        <begin position="177"/>
        <end position="202"/>
    </location>
</feature>
<dbReference type="InterPro" id="IPR019734">
    <property type="entry name" value="TPR_rpt"/>
</dbReference>
<feature type="transmembrane region" description="Helical" evidence="4">
    <location>
        <begin position="298"/>
        <end position="317"/>
    </location>
</feature>
<evidence type="ECO:0000256" key="4">
    <source>
        <dbReference type="SAM" id="Phobius"/>
    </source>
</evidence>
<dbReference type="SUPFAM" id="SSF48452">
    <property type="entry name" value="TPR-like"/>
    <property type="match status" value="1"/>
</dbReference>
<keyword evidence="4" id="KW-0812">Transmembrane</keyword>
<feature type="transmembrane region" description="Helical" evidence="4">
    <location>
        <begin position="359"/>
        <end position="377"/>
    </location>
</feature>
<gene>
    <name evidence="6" type="ORF">COV29_03075</name>
</gene>
<dbReference type="InterPro" id="IPR011990">
    <property type="entry name" value="TPR-like_helical_dom_sf"/>
</dbReference>
<evidence type="ECO:0000256" key="2">
    <source>
        <dbReference type="ARBA" id="ARBA00022803"/>
    </source>
</evidence>
<feature type="transmembrane region" description="Helical" evidence="4">
    <location>
        <begin position="214"/>
        <end position="232"/>
    </location>
</feature>
<dbReference type="Pfam" id="PF13181">
    <property type="entry name" value="TPR_8"/>
    <property type="match status" value="1"/>
</dbReference>
<protein>
    <recommendedName>
        <fullName evidence="5">Glycosyltransferase RgtA/B/C/D-like domain-containing protein</fullName>
    </recommendedName>
</protein>
<organism evidence="6 7">
    <name type="scientific">Candidatus Yanofskybacteria bacterium CG10_big_fil_rev_8_21_14_0_10_36_16</name>
    <dbReference type="NCBI Taxonomy" id="1975096"/>
    <lineage>
        <taxon>Bacteria</taxon>
        <taxon>Candidatus Yanofskyibacteriota</taxon>
    </lineage>
</organism>
<evidence type="ECO:0000256" key="1">
    <source>
        <dbReference type="ARBA" id="ARBA00022737"/>
    </source>
</evidence>
<dbReference type="PANTHER" id="PTHR44227:SF3">
    <property type="entry name" value="PROTEIN O-MANNOSYL-TRANSFERASE TMTC4"/>
    <property type="match status" value="1"/>
</dbReference>
<feature type="domain" description="Glycosyltransferase RgtA/B/C/D-like" evidence="5">
    <location>
        <begin position="72"/>
        <end position="224"/>
    </location>
</feature>
<feature type="repeat" description="TPR" evidence="3">
    <location>
        <begin position="462"/>
        <end position="495"/>
    </location>
</feature>
<evidence type="ECO:0000313" key="6">
    <source>
        <dbReference type="EMBL" id="PJE50691.1"/>
    </source>
</evidence>
<feature type="transmembrane region" description="Helical" evidence="4">
    <location>
        <begin position="329"/>
        <end position="347"/>
    </location>
</feature>
<keyword evidence="2 3" id="KW-0802">TPR repeat</keyword>
<feature type="transmembrane region" description="Helical" evidence="4">
    <location>
        <begin position="89"/>
        <end position="114"/>
    </location>
</feature>
<dbReference type="SMART" id="SM00028">
    <property type="entry name" value="TPR"/>
    <property type="match status" value="4"/>
</dbReference>
<feature type="transmembrane region" description="Helical" evidence="4">
    <location>
        <begin position="244"/>
        <end position="268"/>
    </location>
</feature>
<name>A0A2J0Q713_9BACT</name>
<sequence length="606" mass="68471">MRTKSNKNWLVFLGLIALSFVLFGNGIGGDFVFDDKFVITGNPLIGEIAKLPEVFLEPYHFKQPETGLYRPFTIFTHSLNEMIFGESSISFHVVNIFLHAIAAFFVFLVIAQLINRRAGILSAVLFLAMPIHVDAVTSIVGRAELLSAGFVLSALYVSRRHGEDKSQANSQWLSTGLFFLGLLSKEIAIVFLPIWAYIALFYKKEALGGTIKRSVPYLVVLVAYFSIRYIALGGNILGHDGTSVYNPIIGAGILPGFFTALKVMFLYIQKSIIPTSFSSDYSFDQISIVENIFKSPEALIGFLMLGFVIYALLRPLFGVGPDLKINGHTMGILFFFVPFFVISNFVFKTGTIMAERLIYLPSVGLVVLLAICIDNLFERTNYKWRYLGWILLAGLTVFYSVKTIDRNRDWLTENNLYLSAYASAPKSVVNMTNRAYLYTQENDFTSAKELLKETLEMAPEHISALNLLAHINDVEGNKEEAIRLWEKTVELKPTYIRGIRGLGKAYYEIGKLVEAEDVLVRAVELYARWNEVFLLSLTKTKLQKYDEAISVIEDNYGSNPEDLNLKFALGFAYYKMGNPEKADFYFKQARNPELTEEEFFEAVNRL</sequence>
<evidence type="ECO:0000256" key="3">
    <source>
        <dbReference type="PROSITE-ProRule" id="PRU00339"/>
    </source>
</evidence>
<dbReference type="InterPro" id="IPR038731">
    <property type="entry name" value="RgtA/B/C-like"/>
</dbReference>
<keyword evidence="4" id="KW-0472">Membrane</keyword>
<evidence type="ECO:0000313" key="7">
    <source>
        <dbReference type="Proteomes" id="UP000228496"/>
    </source>
</evidence>
<dbReference type="Pfam" id="PF13432">
    <property type="entry name" value="TPR_16"/>
    <property type="match status" value="1"/>
</dbReference>
<feature type="transmembrane region" description="Helical" evidence="4">
    <location>
        <begin position="383"/>
        <end position="401"/>
    </location>
</feature>
<dbReference type="AlphaFoldDB" id="A0A2J0Q713"/>
<comment type="caution">
    <text evidence="6">The sequence shown here is derived from an EMBL/GenBank/DDBJ whole genome shotgun (WGS) entry which is preliminary data.</text>
</comment>
<dbReference type="Proteomes" id="UP000228496">
    <property type="component" value="Unassembled WGS sequence"/>
</dbReference>
<keyword evidence="1" id="KW-0677">Repeat</keyword>
<dbReference type="PANTHER" id="PTHR44227">
    <property type="match status" value="1"/>
</dbReference>
<dbReference type="PROSITE" id="PS50005">
    <property type="entry name" value="TPR"/>
    <property type="match status" value="2"/>
</dbReference>
<proteinExistence type="predicted"/>